<dbReference type="RefSeq" id="WP_395419040.1">
    <property type="nucleotide sequence ID" value="NZ_JBIPKE010000020.1"/>
</dbReference>
<sequence length="41" mass="4330">MSKYEVKVGECSGQYHPKIAELIPALSADPGIVTLILALSS</sequence>
<evidence type="ECO:0000313" key="1">
    <source>
        <dbReference type="EMBL" id="MFH6985623.1"/>
    </source>
</evidence>
<dbReference type="EMBL" id="JBIPKE010000020">
    <property type="protein sequence ID" value="MFH6985623.1"/>
    <property type="molecule type" value="Genomic_DNA"/>
</dbReference>
<accession>A0ABW7NDA9</accession>
<comment type="caution">
    <text evidence="1">The sequence shown here is derived from an EMBL/GenBank/DDBJ whole genome shotgun (WGS) entry which is preliminary data.</text>
</comment>
<protein>
    <submittedName>
        <fullName evidence="1">Uncharacterized protein</fullName>
    </submittedName>
</protein>
<proteinExistence type="predicted"/>
<evidence type="ECO:0000313" key="2">
    <source>
        <dbReference type="Proteomes" id="UP001610063"/>
    </source>
</evidence>
<organism evidence="1 2">
    <name type="scientific">Marinoscillum luteum</name>
    <dbReference type="NCBI Taxonomy" id="861051"/>
    <lineage>
        <taxon>Bacteria</taxon>
        <taxon>Pseudomonadati</taxon>
        <taxon>Bacteroidota</taxon>
        <taxon>Cytophagia</taxon>
        <taxon>Cytophagales</taxon>
        <taxon>Reichenbachiellaceae</taxon>
        <taxon>Marinoscillum</taxon>
    </lineage>
</organism>
<name>A0ABW7NDA9_9BACT</name>
<reference evidence="1 2" key="1">
    <citation type="journal article" date="2013" name="Int. J. Syst. Evol. Microbiol.">
        <title>Marinoscillum luteum sp. nov., isolated from marine sediment.</title>
        <authorList>
            <person name="Cha I.T."/>
            <person name="Park S.J."/>
            <person name="Kim S.J."/>
            <person name="Kim J.G."/>
            <person name="Jung M.Y."/>
            <person name="Shin K.S."/>
            <person name="Kwon K.K."/>
            <person name="Yang S.H."/>
            <person name="Seo Y.S."/>
            <person name="Rhee S.K."/>
        </authorList>
    </citation>
    <scope>NUCLEOTIDE SEQUENCE [LARGE SCALE GENOMIC DNA]</scope>
    <source>
        <strain evidence="1 2">KCTC 23939</strain>
    </source>
</reference>
<dbReference type="Proteomes" id="UP001610063">
    <property type="component" value="Unassembled WGS sequence"/>
</dbReference>
<keyword evidence="2" id="KW-1185">Reference proteome</keyword>
<gene>
    <name evidence="1" type="ORF">ACHKAR_19380</name>
</gene>